<dbReference type="NCBIfam" id="TIGR01965">
    <property type="entry name" value="VCBS_repeat"/>
    <property type="match status" value="9"/>
</dbReference>
<dbReference type="Proteomes" id="UP000557193">
    <property type="component" value="Unassembled WGS sequence"/>
</dbReference>
<dbReference type="InterPro" id="IPR040853">
    <property type="entry name" value="RapA2_cadherin-like"/>
</dbReference>
<dbReference type="EMBL" id="JACHLL010000003">
    <property type="protein sequence ID" value="MBB6342153.1"/>
    <property type="molecule type" value="Genomic_DNA"/>
</dbReference>
<evidence type="ECO:0000313" key="4">
    <source>
        <dbReference type="Proteomes" id="UP000557193"/>
    </source>
</evidence>
<proteinExistence type="predicted"/>
<dbReference type="CDD" id="cd11304">
    <property type="entry name" value="Cadherin_repeat"/>
    <property type="match status" value="1"/>
</dbReference>
<dbReference type="SMART" id="SM00112">
    <property type="entry name" value="CA"/>
    <property type="match status" value="7"/>
</dbReference>
<accession>A0A7X0ESC8</accession>
<protein>
    <submittedName>
        <fullName evidence="3">VCBS repeat-containing protein</fullName>
    </submittedName>
</protein>
<dbReference type="InterPro" id="IPR044048">
    <property type="entry name" value="Big_12"/>
</dbReference>
<evidence type="ECO:0000259" key="2">
    <source>
        <dbReference type="PROSITE" id="PS50268"/>
    </source>
</evidence>
<dbReference type="Pfam" id="PF19078">
    <property type="entry name" value="Big_12"/>
    <property type="match status" value="1"/>
</dbReference>
<feature type="domain" description="Cadherin" evidence="2">
    <location>
        <begin position="867"/>
        <end position="1000"/>
    </location>
</feature>
<dbReference type="GO" id="GO:0016020">
    <property type="term" value="C:membrane"/>
    <property type="evidence" value="ECO:0007669"/>
    <property type="project" value="InterPro"/>
</dbReference>
<dbReference type="RefSeq" id="WP_184683426.1">
    <property type="nucleotide sequence ID" value="NZ_JACHLL010000003.1"/>
</dbReference>
<dbReference type="InterPro" id="IPR015919">
    <property type="entry name" value="Cadherin-like_sf"/>
</dbReference>
<feature type="domain" description="Cadherin" evidence="2">
    <location>
        <begin position="567"/>
        <end position="668"/>
    </location>
</feature>
<dbReference type="Gene3D" id="2.60.40.3440">
    <property type="match status" value="1"/>
</dbReference>
<feature type="domain" description="Cadherin" evidence="2">
    <location>
        <begin position="1395"/>
        <end position="1488"/>
    </location>
</feature>
<evidence type="ECO:0000313" key="3">
    <source>
        <dbReference type="EMBL" id="MBB6342153.1"/>
    </source>
</evidence>
<gene>
    <name evidence="3" type="ORF">HNP49_002321</name>
</gene>
<dbReference type="NCBIfam" id="NF012211">
    <property type="entry name" value="tand_rpt_95"/>
    <property type="match status" value="7"/>
</dbReference>
<feature type="domain" description="Cadherin" evidence="2">
    <location>
        <begin position="767"/>
        <end position="868"/>
    </location>
</feature>
<dbReference type="GO" id="GO:0005509">
    <property type="term" value="F:calcium ion binding"/>
    <property type="evidence" value="ECO:0007669"/>
    <property type="project" value="InterPro"/>
</dbReference>
<evidence type="ECO:0000256" key="1">
    <source>
        <dbReference type="SAM" id="MobiDB-lite"/>
    </source>
</evidence>
<dbReference type="Gene3D" id="2.60.40.10">
    <property type="entry name" value="Immunoglobulins"/>
    <property type="match status" value="6"/>
</dbReference>
<feature type="non-terminal residue" evidence="3">
    <location>
        <position position="1535"/>
    </location>
</feature>
<dbReference type="NCBIfam" id="NF033682">
    <property type="entry name" value="retention_LapA"/>
    <property type="match status" value="1"/>
</dbReference>
<dbReference type="InterPro" id="IPR010221">
    <property type="entry name" value="VCBS_dom"/>
</dbReference>
<dbReference type="InterPro" id="IPR013783">
    <property type="entry name" value="Ig-like_fold"/>
</dbReference>
<feature type="domain" description="Cadherin" evidence="2">
    <location>
        <begin position="667"/>
        <end position="768"/>
    </location>
</feature>
<dbReference type="Pfam" id="PF17803">
    <property type="entry name" value="Cadherin_4"/>
    <property type="match status" value="8"/>
</dbReference>
<feature type="domain" description="Cadherin" evidence="2">
    <location>
        <begin position="467"/>
        <end position="568"/>
    </location>
</feature>
<dbReference type="GO" id="GO:0007156">
    <property type="term" value="P:homophilic cell adhesion via plasma membrane adhesion molecules"/>
    <property type="evidence" value="ECO:0007669"/>
    <property type="project" value="InterPro"/>
</dbReference>
<reference evidence="3 4" key="1">
    <citation type="submission" date="2020-08" db="EMBL/GenBank/DDBJ databases">
        <title>Functional genomics of gut bacteria from endangered species of beetles.</title>
        <authorList>
            <person name="Carlos-Shanley C."/>
        </authorList>
    </citation>
    <scope>NUCLEOTIDE SEQUENCE [LARGE SCALE GENOMIC DNA]</scope>
    <source>
        <strain evidence="3 4">S00202</strain>
    </source>
</reference>
<dbReference type="PANTHER" id="PTHR14139">
    <property type="entry name" value="CALSYNTENIN"/>
    <property type="match status" value="1"/>
</dbReference>
<dbReference type="PROSITE" id="PS50268">
    <property type="entry name" value="CADHERIN_2"/>
    <property type="match status" value="7"/>
</dbReference>
<dbReference type="Pfam" id="PF17963">
    <property type="entry name" value="Big_9"/>
    <property type="match status" value="1"/>
</dbReference>
<comment type="caution">
    <text evidence="3">The sequence shown here is derived from an EMBL/GenBank/DDBJ whole genome shotgun (WGS) entry which is preliminary data.</text>
</comment>
<feature type="region of interest" description="Disordered" evidence="1">
    <location>
        <begin position="95"/>
        <end position="114"/>
    </location>
</feature>
<dbReference type="InterPro" id="IPR047777">
    <property type="entry name" value="LapA-like_RM"/>
</dbReference>
<dbReference type="PANTHER" id="PTHR14139:SF2">
    <property type="entry name" value="CALSYNTENIN-1"/>
    <property type="match status" value="1"/>
</dbReference>
<organism evidence="3 4">
    <name type="scientific">Pseudomonas fluvialis</name>
    <dbReference type="NCBI Taxonomy" id="1793966"/>
    <lineage>
        <taxon>Bacteria</taxon>
        <taxon>Pseudomonadati</taxon>
        <taxon>Pseudomonadota</taxon>
        <taxon>Gammaproteobacteria</taxon>
        <taxon>Pseudomonadales</taxon>
        <taxon>Pseudomonadaceae</taxon>
        <taxon>Pseudomonas</taxon>
    </lineage>
</organism>
<keyword evidence="4" id="KW-1185">Reference proteome</keyword>
<dbReference type="SUPFAM" id="SSF49313">
    <property type="entry name" value="Cadherin-like"/>
    <property type="match status" value="1"/>
</dbReference>
<name>A0A7X0ESC8_9PSED</name>
<feature type="domain" description="Cadherin" evidence="2">
    <location>
        <begin position="367"/>
        <end position="468"/>
    </location>
</feature>
<sequence>MSSVVAIIKSVIGQVFAVSIEGIQRQIFEGDRLLQGEQLLTGNLGAVTLQTTDGKAIELGNNQQWPLREEEAKQQDVDEDASVEELQQAITAGVDPSAEMDDTAAGPAAAGGSGGGSFGGGHSFVMLDATNQQLQAEVGYTTGTPGELATAQGVEQERNDNPRTPQELDPVAPTLVISSEAQSLLIGQSTQIRFSFSESVQGFSAADIASSGGTISDLVQIDATTWVATFTRGTSGAPGISVPAGSYTDLVGNPGIAGSLAINGAPQASDSTASTGENAVLNGNVPAASDVDGTISRYTLITGPGAGNLTFNADGSYSFDPGSAFDDLPVGASREVTFSYTVTDNSGAVSVPASVTITVTGTNDAPVAQAASVSVAEDAALLSGSVVATDVDANATLSFALNGTAPAGLTFNSDGSYSFNAADSAYQSLGVGQSAVLTIPYTVTDDQGATSSANLVITVTGTNDAPVAQAASVSVAEDAALLSGSVVATDVDANATLSYALNNAAPAGLTFNSDGSYSFNAADSAYQSLGVGQSATLTIPYTVTDDQGGTSTANLVITVTGTNDAPVAQAASVSVAEDAALLSGSVVATDVDANATLNYALNNAAPAGLTFNSDGSYSFNAADSAYQSLGVGQSATLTIPYTVTDDQGATSTANLVITVTGTNDAPVAQAASVSVAEDAALLSGSVVATDVDANATLSYALNNAAPAGLTFNSDGSYSFNAANSAYQSLGVGQSATLTIPYTVTDDQGATSTANLVITVTGTNDAPVAQAASVSVAEDAALLSGSVVATDVDANATLSYALNNAAPAGLTFNSDGSYSFNAADSAYQSLGVGQSAVLTIPYTVTDDQGATSTANLVITVTGTNDAPVAQAASVSVAEDAALLSGSVVATDVDANATLSYALNNAAPAGLTFNSDGSYSFNAADSAYQSLGVGQSAVLTIPYTVTDDQGATSTANLVITVTGTNDLSVISSASVNLIESNASLNTGGTLSISDVDGPAPSFNPISNAAGSGGYGLFKLGSDGLWSYTTTGPLNQLVAGQTYTDTLTVTATDGSTGTITVSILGTNDAPALGGVRTSFTYSESAASGITRTLLDSSVTLTDIDSSNFDGGSVVVTIGNGIASQDELTVLNQGTASGQISVAGSDVFYNFGSGAISIGTISGGTAGIPLTISLNGNATPVAVDALVQRIAYGNSSQLPDTTPRTISITVNDGDGTANGGSSSVTQNITMSVASVNDAPTFSNLSGTRTFTEGGSAVVLDSNASLGDRELATLADFGGASLTLSRRGGANGDDDFTGTGSLTLSAGEVRLGGVLVGSYDQTAMANGTLQITFNSGTSNAQANSVLSQIAYSNGSDAPPASVIVDYVLNDNNSGAQGSGGAKTATGSVTINITPVNDAPVAGNQSNNILEDAPFNGQVIASDVDGGTLSYSLVSGTSNGSVTLDTSTGAFVYTPNPGYNGADSFTVQVSDGRGGVVNSVININVTPFNDAPVLSLTTPATPVEGNAAVGDLISTASATDEDTPASGLSFSLTNNPGGVYA</sequence>
<dbReference type="InterPro" id="IPR002126">
    <property type="entry name" value="Cadherin-like_dom"/>
</dbReference>